<dbReference type="AlphaFoldDB" id="A0A6A5Z6F3"/>
<sequence>MADQTEAWSADQQQLDALTRDYQTLFMNDIAPIHFGWELDDGLVQNVPFNTPGGQVSLDVQQDLTRENLSAETTHTDTEHLGLEAMYRTWLDEQPNYTANIHDTHKSPQDHRGDTTNAHRSPSPVRSDSSNPVVVGPAAPANQDVLSEVNLINSTSLSEKDGSRIPEAAKWSLEVFFSQNPYPTAEEREYIALSTGLSSKRVKNWFSNTRARRPAPGDELVYTGPEKRAVRAKLSHESLEKLGEELQAMESPSVMDTYLSTSVEDQDLATAIYQAAQKQRTESHKLHGRQYDKTLLLIAASSIS</sequence>
<feature type="DNA-binding region" description="Homeobox" evidence="1">
    <location>
        <begin position="158"/>
        <end position="217"/>
    </location>
</feature>
<name>A0A6A5Z6F3_9PLEO</name>
<keyword evidence="6" id="KW-1185">Reference proteome</keyword>
<keyword evidence="1 2" id="KW-0539">Nucleus</keyword>
<evidence type="ECO:0000313" key="6">
    <source>
        <dbReference type="Proteomes" id="UP000799770"/>
    </source>
</evidence>
<comment type="subcellular location">
    <subcellularLocation>
        <location evidence="1 2">Nucleus</location>
    </subcellularLocation>
</comment>
<feature type="domain" description="Homeobox" evidence="4">
    <location>
        <begin position="156"/>
        <end position="216"/>
    </location>
</feature>
<protein>
    <recommendedName>
        <fullName evidence="4">Homeobox domain-containing protein</fullName>
    </recommendedName>
</protein>
<gene>
    <name evidence="5" type="ORF">BDV96DRAFT_647096</name>
</gene>
<dbReference type="InterPro" id="IPR009057">
    <property type="entry name" value="Homeodomain-like_sf"/>
</dbReference>
<evidence type="ECO:0000313" key="5">
    <source>
        <dbReference type="EMBL" id="KAF2114387.1"/>
    </source>
</evidence>
<organism evidence="5 6">
    <name type="scientific">Lophiotrema nucula</name>
    <dbReference type="NCBI Taxonomy" id="690887"/>
    <lineage>
        <taxon>Eukaryota</taxon>
        <taxon>Fungi</taxon>
        <taxon>Dikarya</taxon>
        <taxon>Ascomycota</taxon>
        <taxon>Pezizomycotina</taxon>
        <taxon>Dothideomycetes</taxon>
        <taxon>Pleosporomycetidae</taxon>
        <taxon>Pleosporales</taxon>
        <taxon>Lophiotremataceae</taxon>
        <taxon>Lophiotrema</taxon>
    </lineage>
</organism>
<dbReference type="Pfam" id="PF00046">
    <property type="entry name" value="Homeodomain"/>
    <property type="match status" value="1"/>
</dbReference>
<dbReference type="GO" id="GO:0005634">
    <property type="term" value="C:nucleus"/>
    <property type="evidence" value="ECO:0007669"/>
    <property type="project" value="UniProtKB-SubCell"/>
</dbReference>
<evidence type="ECO:0000259" key="4">
    <source>
        <dbReference type="PROSITE" id="PS50071"/>
    </source>
</evidence>
<reference evidence="5" key="1">
    <citation type="journal article" date="2020" name="Stud. Mycol.">
        <title>101 Dothideomycetes genomes: a test case for predicting lifestyles and emergence of pathogens.</title>
        <authorList>
            <person name="Haridas S."/>
            <person name="Albert R."/>
            <person name="Binder M."/>
            <person name="Bloem J."/>
            <person name="Labutti K."/>
            <person name="Salamov A."/>
            <person name="Andreopoulos B."/>
            <person name="Baker S."/>
            <person name="Barry K."/>
            <person name="Bills G."/>
            <person name="Bluhm B."/>
            <person name="Cannon C."/>
            <person name="Castanera R."/>
            <person name="Culley D."/>
            <person name="Daum C."/>
            <person name="Ezra D."/>
            <person name="Gonzalez J."/>
            <person name="Henrissat B."/>
            <person name="Kuo A."/>
            <person name="Liang C."/>
            <person name="Lipzen A."/>
            <person name="Lutzoni F."/>
            <person name="Magnuson J."/>
            <person name="Mondo S."/>
            <person name="Nolan M."/>
            <person name="Ohm R."/>
            <person name="Pangilinan J."/>
            <person name="Park H.-J."/>
            <person name="Ramirez L."/>
            <person name="Alfaro M."/>
            <person name="Sun H."/>
            <person name="Tritt A."/>
            <person name="Yoshinaga Y."/>
            <person name="Zwiers L.-H."/>
            <person name="Turgeon B."/>
            <person name="Goodwin S."/>
            <person name="Spatafora J."/>
            <person name="Crous P."/>
            <person name="Grigoriev I."/>
        </authorList>
    </citation>
    <scope>NUCLEOTIDE SEQUENCE</scope>
    <source>
        <strain evidence="5">CBS 627.86</strain>
    </source>
</reference>
<dbReference type="PROSITE" id="PS50071">
    <property type="entry name" value="HOMEOBOX_2"/>
    <property type="match status" value="1"/>
</dbReference>
<feature type="compositionally biased region" description="Polar residues" evidence="3">
    <location>
        <begin position="115"/>
        <end position="132"/>
    </location>
</feature>
<accession>A0A6A5Z6F3</accession>
<dbReference type="EMBL" id="ML977325">
    <property type="protein sequence ID" value="KAF2114387.1"/>
    <property type="molecule type" value="Genomic_DNA"/>
</dbReference>
<proteinExistence type="predicted"/>
<feature type="region of interest" description="Disordered" evidence="3">
    <location>
        <begin position="99"/>
        <end position="141"/>
    </location>
</feature>
<evidence type="ECO:0000256" key="1">
    <source>
        <dbReference type="PROSITE-ProRule" id="PRU00108"/>
    </source>
</evidence>
<dbReference type="Gene3D" id="1.10.10.60">
    <property type="entry name" value="Homeodomain-like"/>
    <property type="match status" value="1"/>
</dbReference>
<dbReference type="InterPro" id="IPR001356">
    <property type="entry name" value="HD"/>
</dbReference>
<dbReference type="OrthoDB" id="10056939at2759"/>
<keyword evidence="1 2" id="KW-0238">DNA-binding</keyword>
<keyword evidence="1 2" id="KW-0371">Homeobox</keyword>
<dbReference type="GO" id="GO:0003677">
    <property type="term" value="F:DNA binding"/>
    <property type="evidence" value="ECO:0007669"/>
    <property type="project" value="UniProtKB-UniRule"/>
</dbReference>
<dbReference type="Proteomes" id="UP000799770">
    <property type="component" value="Unassembled WGS sequence"/>
</dbReference>
<dbReference type="SMART" id="SM00389">
    <property type="entry name" value="HOX"/>
    <property type="match status" value="1"/>
</dbReference>
<dbReference type="CDD" id="cd00086">
    <property type="entry name" value="homeodomain"/>
    <property type="match status" value="1"/>
</dbReference>
<evidence type="ECO:0000256" key="2">
    <source>
        <dbReference type="RuleBase" id="RU000682"/>
    </source>
</evidence>
<dbReference type="SUPFAM" id="SSF46689">
    <property type="entry name" value="Homeodomain-like"/>
    <property type="match status" value="1"/>
</dbReference>
<evidence type="ECO:0000256" key="3">
    <source>
        <dbReference type="SAM" id="MobiDB-lite"/>
    </source>
</evidence>
<feature type="compositionally biased region" description="Basic and acidic residues" evidence="3">
    <location>
        <begin position="102"/>
        <end position="114"/>
    </location>
</feature>